<reference evidence="1 2" key="1">
    <citation type="submission" date="2020-08" db="EMBL/GenBank/DDBJ databases">
        <title>Whole genome shotgun sequence of Actinocatenispora thailandica NBRC 105041.</title>
        <authorList>
            <person name="Komaki H."/>
            <person name="Tamura T."/>
        </authorList>
    </citation>
    <scope>NUCLEOTIDE SEQUENCE [LARGE SCALE GENOMIC DNA]</scope>
    <source>
        <strain evidence="1 2">NBRC 105041</strain>
    </source>
</reference>
<evidence type="ECO:0000313" key="1">
    <source>
        <dbReference type="EMBL" id="BCJ37578.1"/>
    </source>
</evidence>
<gene>
    <name evidence="1" type="ORF">Athai_50810</name>
</gene>
<organism evidence="1 2">
    <name type="scientific">Actinocatenispora thailandica</name>
    <dbReference type="NCBI Taxonomy" id="227318"/>
    <lineage>
        <taxon>Bacteria</taxon>
        <taxon>Bacillati</taxon>
        <taxon>Actinomycetota</taxon>
        <taxon>Actinomycetes</taxon>
        <taxon>Micromonosporales</taxon>
        <taxon>Micromonosporaceae</taxon>
        <taxon>Actinocatenispora</taxon>
    </lineage>
</organism>
<dbReference type="EMBL" id="AP023355">
    <property type="protein sequence ID" value="BCJ37578.1"/>
    <property type="molecule type" value="Genomic_DNA"/>
</dbReference>
<dbReference type="RefSeq" id="WP_203963766.1">
    <property type="nucleotide sequence ID" value="NZ_AP023355.1"/>
</dbReference>
<dbReference type="AlphaFoldDB" id="A0A7R7HYX0"/>
<dbReference type="Proteomes" id="UP000611640">
    <property type="component" value="Chromosome"/>
</dbReference>
<accession>A0A7R7HYX0</accession>
<dbReference type="Pfam" id="PF19801">
    <property type="entry name" value="DUF6284"/>
    <property type="match status" value="1"/>
</dbReference>
<dbReference type="KEGG" id="atl:Athai_50810"/>
<evidence type="ECO:0000313" key="2">
    <source>
        <dbReference type="Proteomes" id="UP000611640"/>
    </source>
</evidence>
<sequence length="85" mass="9742">MYDEVYETDEPEDDEPSAADLAAIEDEQEVIEAEIALTDAEIRLITVGRRKASELDWQRYRSAQRAVLAAWLRLAIMRRFGTRAA</sequence>
<dbReference type="InterPro" id="IPR046251">
    <property type="entry name" value="DUF6284"/>
</dbReference>
<protein>
    <submittedName>
        <fullName evidence="1">Uncharacterized protein</fullName>
    </submittedName>
</protein>
<proteinExistence type="predicted"/>
<name>A0A7R7HYX0_9ACTN</name>
<keyword evidence="2" id="KW-1185">Reference proteome</keyword>